<feature type="transmembrane region" description="Helical" evidence="1">
    <location>
        <begin position="65"/>
        <end position="86"/>
    </location>
</feature>
<dbReference type="InterPro" id="IPR045340">
    <property type="entry name" value="DUF6533"/>
</dbReference>
<sequence>VASVSLLTWDILVAFGDEVELIWTKQWSIAKVCYAIGRYLPWIAQLGLLWETTGLVYTPSQCRKWITMQAVVLQLLVSSVDIILMIRVYALYDRNHTLLCILSTIYAAVIGTLCYALSAILPQMVVDSHCASIAMPAANYFYWYMNQLPSLSFETILFALTIYKFVQSRRQGWHRSPILHQFVRDGTWAFALIFAAMLAITLTYALMHSPLTGVCFP</sequence>
<keyword evidence="1" id="KW-0472">Membrane</keyword>
<organism evidence="3 4">
    <name type="scientific">Heliocybe sulcata</name>
    <dbReference type="NCBI Taxonomy" id="5364"/>
    <lineage>
        <taxon>Eukaryota</taxon>
        <taxon>Fungi</taxon>
        <taxon>Dikarya</taxon>
        <taxon>Basidiomycota</taxon>
        <taxon>Agaricomycotina</taxon>
        <taxon>Agaricomycetes</taxon>
        <taxon>Gloeophyllales</taxon>
        <taxon>Gloeophyllaceae</taxon>
        <taxon>Heliocybe</taxon>
    </lineage>
</organism>
<dbReference type="AlphaFoldDB" id="A0A5C3MYF6"/>
<dbReference type="Pfam" id="PF20151">
    <property type="entry name" value="DUF6533"/>
    <property type="match status" value="1"/>
</dbReference>
<keyword evidence="1" id="KW-0812">Transmembrane</keyword>
<name>A0A5C3MYF6_9AGAM</name>
<feature type="transmembrane region" description="Helical" evidence="1">
    <location>
        <begin position="98"/>
        <end position="121"/>
    </location>
</feature>
<feature type="non-terminal residue" evidence="3">
    <location>
        <position position="1"/>
    </location>
</feature>
<dbReference type="EMBL" id="ML213516">
    <property type="protein sequence ID" value="TFK49206.1"/>
    <property type="molecule type" value="Genomic_DNA"/>
</dbReference>
<gene>
    <name evidence="3" type="ORF">OE88DRAFT_1633059</name>
</gene>
<evidence type="ECO:0000313" key="3">
    <source>
        <dbReference type="EMBL" id="TFK49206.1"/>
    </source>
</evidence>
<keyword evidence="1" id="KW-1133">Transmembrane helix</keyword>
<protein>
    <recommendedName>
        <fullName evidence="2">DUF6533 domain-containing protein</fullName>
    </recommendedName>
</protein>
<dbReference type="OrthoDB" id="2745134at2759"/>
<evidence type="ECO:0000259" key="2">
    <source>
        <dbReference type="Pfam" id="PF20151"/>
    </source>
</evidence>
<keyword evidence="4" id="KW-1185">Reference proteome</keyword>
<evidence type="ECO:0000256" key="1">
    <source>
        <dbReference type="SAM" id="Phobius"/>
    </source>
</evidence>
<proteinExistence type="predicted"/>
<feature type="transmembrane region" description="Helical" evidence="1">
    <location>
        <begin position="141"/>
        <end position="166"/>
    </location>
</feature>
<evidence type="ECO:0000313" key="4">
    <source>
        <dbReference type="Proteomes" id="UP000305948"/>
    </source>
</evidence>
<dbReference type="Proteomes" id="UP000305948">
    <property type="component" value="Unassembled WGS sequence"/>
</dbReference>
<reference evidence="3 4" key="1">
    <citation type="journal article" date="2019" name="Nat. Ecol. Evol.">
        <title>Megaphylogeny resolves global patterns of mushroom evolution.</title>
        <authorList>
            <person name="Varga T."/>
            <person name="Krizsan K."/>
            <person name="Foldi C."/>
            <person name="Dima B."/>
            <person name="Sanchez-Garcia M."/>
            <person name="Sanchez-Ramirez S."/>
            <person name="Szollosi G.J."/>
            <person name="Szarkandi J.G."/>
            <person name="Papp V."/>
            <person name="Albert L."/>
            <person name="Andreopoulos W."/>
            <person name="Angelini C."/>
            <person name="Antonin V."/>
            <person name="Barry K.W."/>
            <person name="Bougher N.L."/>
            <person name="Buchanan P."/>
            <person name="Buyck B."/>
            <person name="Bense V."/>
            <person name="Catcheside P."/>
            <person name="Chovatia M."/>
            <person name="Cooper J."/>
            <person name="Damon W."/>
            <person name="Desjardin D."/>
            <person name="Finy P."/>
            <person name="Geml J."/>
            <person name="Haridas S."/>
            <person name="Hughes K."/>
            <person name="Justo A."/>
            <person name="Karasinski D."/>
            <person name="Kautmanova I."/>
            <person name="Kiss B."/>
            <person name="Kocsube S."/>
            <person name="Kotiranta H."/>
            <person name="LaButti K.M."/>
            <person name="Lechner B.E."/>
            <person name="Liimatainen K."/>
            <person name="Lipzen A."/>
            <person name="Lukacs Z."/>
            <person name="Mihaltcheva S."/>
            <person name="Morgado L.N."/>
            <person name="Niskanen T."/>
            <person name="Noordeloos M.E."/>
            <person name="Ohm R.A."/>
            <person name="Ortiz-Santana B."/>
            <person name="Ovrebo C."/>
            <person name="Racz N."/>
            <person name="Riley R."/>
            <person name="Savchenko A."/>
            <person name="Shiryaev A."/>
            <person name="Soop K."/>
            <person name="Spirin V."/>
            <person name="Szebenyi C."/>
            <person name="Tomsovsky M."/>
            <person name="Tulloss R.E."/>
            <person name="Uehling J."/>
            <person name="Grigoriev I.V."/>
            <person name="Vagvolgyi C."/>
            <person name="Papp T."/>
            <person name="Martin F.M."/>
            <person name="Miettinen O."/>
            <person name="Hibbett D.S."/>
            <person name="Nagy L.G."/>
        </authorList>
    </citation>
    <scope>NUCLEOTIDE SEQUENCE [LARGE SCALE GENOMIC DNA]</scope>
    <source>
        <strain evidence="3 4">OMC1185</strain>
    </source>
</reference>
<feature type="transmembrane region" description="Helical" evidence="1">
    <location>
        <begin position="187"/>
        <end position="207"/>
    </location>
</feature>
<accession>A0A5C3MYF6</accession>
<feature type="domain" description="DUF6533" evidence="2">
    <location>
        <begin position="1"/>
        <end position="41"/>
    </location>
</feature>